<dbReference type="GO" id="GO:0016020">
    <property type="term" value="C:membrane"/>
    <property type="evidence" value="ECO:0007669"/>
    <property type="project" value="TreeGrafter"/>
</dbReference>
<dbReference type="GO" id="GO:0000138">
    <property type="term" value="C:Golgi trans cisterna"/>
    <property type="evidence" value="ECO:0007669"/>
    <property type="project" value="TreeGrafter"/>
</dbReference>
<accession>A0A1M8A6L4</accession>
<feature type="transmembrane region" description="Helical" evidence="2">
    <location>
        <begin position="904"/>
        <end position="921"/>
    </location>
</feature>
<keyword evidence="2" id="KW-1133">Transmembrane helix</keyword>
<dbReference type="InterPro" id="IPR026705">
    <property type="entry name" value="Hid-1/Ecm30"/>
</dbReference>
<organism evidence="3 4">
    <name type="scientific">Malassezia sympodialis (strain ATCC 42132)</name>
    <name type="common">Atopic eczema-associated yeast</name>
    <dbReference type="NCBI Taxonomy" id="1230383"/>
    <lineage>
        <taxon>Eukaryota</taxon>
        <taxon>Fungi</taxon>
        <taxon>Dikarya</taxon>
        <taxon>Basidiomycota</taxon>
        <taxon>Ustilaginomycotina</taxon>
        <taxon>Malasseziomycetes</taxon>
        <taxon>Malasseziales</taxon>
        <taxon>Malasseziaceae</taxon>
        <taxon>Malassezia</taxon>
    </lineage>
</organism>
<feature type="compositionally biased region" description="Basic and acidic residues" evidence="1">
    <location>
        <begin position="723"/>
        <end position="744"/>
    </location>
</feature>
<evidence type="ECO:0000256" key="2">
    <source>
        <dbReference type="SAM" id="Phobius"/>
    </source>
</evidence>
<sequence length="965" mass="109171">MDMLAYPSKLFFGRDTSKEEFKTSLEAGVPRLYTERHISAADHRFWAQFTTLFDSAEEVFTTLTLAKLRRAATDAPENVVTLVEVLTMHLESLVNDPNFAPVPPNNPGGWGALFASTAPPRRVDERDRQKEALNCCRVLSRIVPILYEYQTCVKEDTDIVNLELSALWTAKKRNGGVPSSSMKRSIVRADTKSSEGDNSIDDQFILTDGNETMTDPLQDGTTEQNTNTQEQPCTGYVLLMTLMELLFYSGFTMPWTEEQFVSAETSEISRVHFTIWEAGIGSPVDLSGATSEHLSRRTEVMRLLLVLFSKSMYIGPEKLMDTEKHALNFITMELDRPVVLSFLCSLFNTVSNNQPDSWMPFSNHGHRGSYLSMCLQVLAVLLLHDTPQDTNLFLFYTKKLYRENDFAFLMNGFERYFKSSMDVSQGPFETRNVESTFVKTAEEHISEVLVILWVMTRHNDAFRNFVTKSAHWCTRLLSWLLFVALSNKTHLPTLRQAQISVFLLQDLSAEKRFGENLSIPGTMDHVTLSVRLVRRSGTVALDCLMDGIYFLIFTSSGHLAPIYSNMLLILYNTAPYWKHMSVVSASRLERLLEQFTSPKFLLSNPYHPKLLSLLLDTFSRAIQSHPTENVQLLYVLARSAGLIERMRYFNFEDAILSIHEAWEHAKREGSKLKQLPETPPPPQTPSKNSVLPKPNESEQPKERVDISPVMTKASDFENATEIQSKDGQDEHPLATDEQEEHQAKEVNSVDAKPLELKSDAEEHRLRSTAPSQSNSPPTGSTHTTSSNADSTISEQPPHSPNLNQEKLELAQLVGKDGFVPTHEWVESWVHTLDFTVIMPMLSHLVPRLNEFCANPNVSQSANAHEQVLAFLREESQSEWQFRSELSDAVPFQWTEQSYIWIQSYIWGLVFSIGLIPLSIWLDTRTALFQVQIDSPPENSVNGAIEAVTTLTTSILSQLPFSTPST</sequence>
<dbReference type="GO" id="GO:0005797">
    <property type="term" value="C:Golgi medial cisterna"/>
    <property type="evidence" value="ECO:0007669"/>
    <property type="project" value="TreeGrafter"/>
</dbReference>
<evidence type="ECO:0000256" key="1">
    <source>
        <dbReference type="SAM" id="MobiDB-lite"/>
    </source>
</evidence>
<dbReference type="Proteomes" id="UP000186303">
    <property type="component" value="Chromosome 3"/>
</dbReference>
<dbReference type="VEuPathDB" id="FungiDB:MSYG_2452"/>
<keyword evidence="4" id="KW-1185">Reference proteome</keyword>
<feature type="region of interest" description="Disordered" evidence="1">
    <location>
        <begin position="668"/>
        <end position="802"/>
    </location>
</feature>
<evidence type="ECO:0000313" key="3">
    <source>
        <dbReference type="EMBL" id="SHO78110.1"/>
    </source>
</evidence>
<name>A0A1M8A6L4_MALS4</name>
<feature type="region of interest" description="Disordered" evidence="1">
    <location>
        <begin position="179"/>
        <end position="201"/>
    </location>
</feature>
<dbReference type="AlphaFoldDB" id="A0A1M8A6L4"/>
<proteinExistence type="predicted"/>
<dbReference type="OrthoDB" id="432953at2759"/>
<reference evidence="4" key="1">
    <citation type="journal article" date="2017" name="Nucleic Acids Res.">
        <title>Proteogenomics produces comprehensive and highly accurate protein-coding gene annotation in a complete genome assembly of Malassezia sympodialis.</title>
        <authorList>
            <person name="Zhu Y."/>
            <person name="Engstroem P.G."/>
            <person name="Tellgren-Roth C."/>
            <person name="Baudo C.D."/>
            <person name="Kennell J.C."/>
            <person name="Sun S."/>
            <person name="Billmyre R.B."/>
            <person name="Schroeder M.S."/>
            <person name="Andersson A."/>
            <person name="Holm T."/>
            <person name="Sigurgeirsson B."/>
            <person name="Wu G."/>
            <person name="Sankaranarayanan S.R."/>
            <person name="Siddharthan R."/>
            <person name="Sanyal K."/>
            <person name="Lundeberg J."/>
            <person name="Nystedt B."/>
            <person name="Boekhout T."/>
            <person name="Dawson T.L. Jr."/>
            <person name="Heitman J."/>
            <person name="Scheynius A."/>
            <person name="Lehtioe J."/>
        </authorList>
    </citation>
    <scope>NUCLEOTIDE SEQUENCE [LARGE SCALE GENOMIC DNA]</scope>
    <source>
        <strain evidence="4">ATCC 42132</strain>
    </source>
</reference>
<dbReference type="PANTHER" id="PTHR21575:SF12">
    <property type="entry name" value="PROTEIN HID1"/>
    <property type="match status" value="1"/>
</dbReference>
<protein>
    <submittedName>
        <fullName evidence="3">Uncharacterized protein</fullName>
    </submittedName>
</protein>
<keyword evidence="2" id="KW-0812">Transmembrane</keyword>
<feature type="compositionally biased region" description="Low complexity" evidence="1">
    <location>
        <begin position="773"/>
        <end position="787"/>
    </location>
</feature>
<dbReference type="OMA" id="IFEDDKW"/>
<keyword evidence="2" id="KW-0472">Membrane</keyword>
<feature type="compositionally biased region" description="Polar residues" evidence="1">
    <location>
        <begin position="788"/>
        <end position="802"/>
    </location>
</feature>
<gene>
    <name evidence="3" type="ORF">MSYG_2452</name>
</gene>
<feature type="compositionally biased region" description="Basic and acidic residues" evidence="1">
    <location>
        <begin position="752"/>
        <end position="765"/>
    </location>
</feature>
<dbReference type="Pfam" id="PF12722">
    <property type="entry name" value="Hid1"/>
    <property type="match status" value="2"/>
</dbReference>
<evidence type="ECO:0000313" key="4">
    <source>
        <dbReference type="Proteomes" id="UP000186303"/>
    </source>
</evidence>
<feature type="compositionally biased region" description="Basic and acidic residues" evidence="1">
    <location>
        <begin position="695"/>
        <end position="705"/>
    </location>
</feature>
<dbReference type="PANTHER" id="PTHR21575">
    <property type="entry name" value="PROTEIN HID1"/>
    <property type="match status" value="1"/>
</dbReference>
<dbReference type="STRING" id="1230383.A0A1M8A6L4"/>
<dbReference type="EMBL" id="LT671823">
    <property type="protein sequence ID" value="SHO78110.1"/>
    <property type="molecule type" value="Genomic_DNA"/>
</dbReference>